<dbReference type="EMBL" id="MWZD01000022">
    <property type="protein sequence ID" value="PRI10199.1"/>
    <property type="molecule type" value="Genomic_DNA"/>
</dbReference>
<keyword evidence="1" id="KW-0472">Membrane</keyword>
<dbReference type="InterPro" id="IPR002656">
    <property type="entry name" value="Acyl_transf_3_dom"/>
</dbReference>
<keyword evidence="1" id="KW-1133">Transmembrane helix</keyword>
<gene>
    <name evidence="3" type="ORF">B4915_12360</name>
</gene>
<evidence type="ECO:0000313" key="3">
    <source>
        <dbReference type="EMBL" id="PRI10199.1"/>
    </source>
</evidence>
<dbReference type="RefSeq" id="WP_105806133.1">
    <property type="nucleotide sequence ID" value="NZ_MWZD01000022.1"/>
</dbReference>
<keyword evidence="4" id="KW-1185">Reference proteome</keyword>
<dbReference type="GO" id="GO:0016747">
    <property type="term" value="F:acyltransferase activity, transferring groups other than amino-acyl groups"/>
    <property type="evidence" value="ECO:0007669"/>
    <property type="project" value="InterPro"/>
</dbReference>
<accession>A0A2S9QKT9</accession>
<keyword evidence="1" id="KW-0812">Transmembrane</keyword>
<evidence type="ECO:0000313" key="4">
    <source>
        <dbReference type="Proteomes" id="UP000238650"/>
    </source>
</evidence>
<dbReference type="Proteomes" id="UP000238650">
    <property type="component" value="Unassembled WGS sequence"/>
</dbReference>
<dbReference type="AlphaFoldDB" id="A0A2S9QKT9"/>
<reference evidence="3 4" key="1">
    <citation type="journal article" date="2017" name="New Microbes New Infect">
        <title>Genome sequence of 'Leucobacter massiliensis' sp. nov. isolated from human pharynx after travel to the 2014 Hajj.</title>
        <authorList>
            <person name="Leangapichart T."/>
            <person name="Gautret P."/>
            <person name="Nguyen T.T."/>
            <person name="Armstrong N."/>
            <person name="Rolain J.M."/>
        </authorList>
    </citation>
    <scope>NUCLEOTIDE SEQUENCE [LARGE SCALE GENOMIC DNA]</scope>
    <source>
        <strain evidence="3 4">122RC15</strain>
    </source>
</reference>
<dbReference type="OrthoDB" id="9807745at2"/>
<sequence length="84" mass="9342">MTSIPLAAVAARPRFLILDLFRLMAAVAVLFYHYTARIAPTWGEPPSEIFQFLSGFTVYGMLGVHLFFIISGFVIFLSAEGRTV</sequence>
<evidence type="ECO:0000259" key="2">
    <source>
        <dbReference type="Pfam" id="PF01757"/>
    </source>
</evidence>
<organism evidence="3 4">
    <name type="scientific">Leucobacter massiliensis</name>
    <dbReference type="NCBI Taxonomy" id="1686285"/>
    <lineage>
        <taxon>Bacteria</taxon>
        <taxon>Bacillati</taxon>
        <taxon>Actinomycetota</taxon>
        <taxon>Actinomycetes</taxon>
        <taxon>Micrococcales</taxon>
        <taxon>Microbacteriaceae</taxon>
        <taxon>Leucobacter</taxon>
    </lineage>
</organism>
<feature type="domain" description="Acyltransferase 3" evidence="2">
    <location>
        <begin position="18"/>
        <end position="78"/>
    </location>
</feature>
<dbReference type="Pfam" id="PF01757">
    <property type="entry name" value="Acyl_transf_3"/>
    <property type="match status" value="1"/>
</dbReference>
<proteinExistence type="predicted"/>
<evidence type="ECO:0000256" key="1">
    <source>
        <dbReference type="SAM" id="Phobius"/>
    </source>
</evidence>
<feature type="transmembrane region" description="Helical" evidence="1">
    <location>
        <begin position="15"/>
        <end position="36"/>
    </location>
</feature>
<name>A0A2S9QKT9_9MICO</name>
<comment type="caution">
    <text evidence="3">The sequence shown here is derived from an EMBL/GenBank/DDBJ whole genome shotgun (WGS) entry which is preliminary data.</text>
</comment>
<feature type="transmembrane region" description="Helical" evidence="1">
    <location>
        <begin position="56"/>
        <end position="79"/>
    </location>
</feature>
<protein>
    <recommendedName>
        <fullName evidence="2">Acyltransferase 3 domain-containing protein</fullName>
    </recommendedName>
</protein>